<name>A0A7K0DFU8_9NOCA</name>
<reference evidence="2 3" key="1">
    <citation type="submission" date="2019-10" db="EMBL/GenBank/DDBJ databases">
        <title>Nocardia macrotermitis sp. nov. and Nocardia aurantia sp. nov., isolated from the gut of fungus growing-termite Macrotermes natalensis.</title>
        <authorList>
            <person name="Benndorf R."/>
            <person name="Schwitalla J."/>
            <person name="Martin K."/>
            <person name="De Beer W."/>
            <person name="Kaster A.-K."/>
            <person name="Vollmers J."/>
            <person name="Poulsen M."/>
            <person name="Beemelmanns C."/>
        </authorList>
    </citation>
    <scope>NUCLEOTIDE SEQUENCE [LARGE SCALE GENOMIC DNA]</scope>
    <source>
        <strain evidence="2 3">RB20</strain>
    </source>
</reference>
<dbReference type="RefSeq" id="WP_153415420.1">
    <property type="nucleotide sequence ID" value="NZ_WEGK01000022.1"/>
</dbReference>
<dbReference type="AlphaFoldDB" id="A0A7K0DFU8"/>
<accession>A0A7K0DFU8</accession>
<dbReference type="OrthoDB" id="4463109at2"/>
<gene>
    <name evidence="2" type="ORF">NRB20_67850</name>
</gene>
<evidence type="ECO:0000259" key="1">
    <source>
        <dbReference type="PROSITE" id="PS51674"/>
    </source>
</evidence>
<protein>
    <recommendedName>
        <fullName evidence="1">4Fe-4S Wbl-type domain-containing protein</fullName>
    </recommendedName>
</protein>
<dbReference type="PROSITE" id="PS51674">
    <property type="entry name" value="4FE4S_WBL"/>
    <property type="match status" value="1"/>
</dbReference>
<dbReference type="EMBL" id="WEGK01000022">
    <property type="protein sequence ID" value="MQY23654.1"/>
    <property type="molecule type" value="Genomic_DNA"/>
</dbReference>
<feature type="domain" description="4Fe-4S Wbl-type" evidence="1">
    <location>
        <begin position="31"/>
        <end position="94"/>
    </location>
</feature>
<comment type="caution">
    <text evidence="2">The sequence shown here is derived from an EMBL/GenBank/DDBJ whole genome shotgun (WGS) entry which is preliminary data.</text>
</comment>
<dbReference type="Proteomes" id="UP000438448">
    <property type="component" value="Unassembled WGS sequence"/>
</dbReference>
<evidence type="ECO:0000313" key="2">
    <source>
        <dbReference type="EMBL" id="MQY23654.1"/>
    </source>
</evidence>
<sequence length="149" mass="16447">MTTVQTTRTALESHVPKQLSAIHGRPAYRPPCADGPDDWDMDAGNPDSWRSAVRICAECPLFTNCRQLAESLIERGSGPRAMIWAGVAYDAAGRVVENLDRHRVAPIDHKRPLRIIRNGARPVCTEPAPPTPRRRIVLGHRLAPTGTDE</sequence>
<proteinExistence type="predicted"/>
<keyword evidence="3" id="KW-1185">Reference proteome</keyword>
<evidence type="ECO:0000313" key="3">
    <source>
        <dbReference type="Proteomes" id="UP000438448"/>
    </source>
</evidence>
<dbReference type="InterPro" id="IPR034768">
    <property type="entry name" value="4FE4S_WBL"/>
</dbReference>
<organism evidence="2 3">
    <name type="scientific">Nocardia macrotermitis</name>
    <dbReference type="NCBI Taxonomy" id="2585198"/>
    <lineage>
        <taxon>Bacteria</taxon>
        <taxon>Bacillati</taxon>
        <taxon>Actinomycetota</taxon>
        <taxon>Actinomycetes</taxon>
        <taxon>Mycobacteriales</taxon>
        <taxon>Nocardiaceae</taxon>
        <taxon>Nocardia</taxon>
    </lineage>
</organism>